<evidence type="ECO:0000313" key="3">
    <source>
        <dbReference type="Proteomes" id="UP000479773"/>
    </source>
</evidence>
<reference evidence="2 3" key="1">
    <citation type="journal article" date="2019" name="Nat. Med.">
        <title>A library of human gut bacterial isolates paired with longitudinal multiomics data enables mechanistic microbiome research.</title>
        <authorList>
            <person name="Poyet M."/>
            <person name="Groussin M."/>
            <person name="Gibbons S.M."/>
            <person name="Avila-Pacheco J."/>
            <person name="Jiang X."/>
            <person name="Kearney S.M."/>
            <person name="Perrotta A.R."/>
            <person name="Berdy B."/>
            <person name="Zhao S."/>
            <person name="Lieberman T.D."/>
            <person name="Swanson P.K."/>
            <person name="Smith M."/>
            <person name="Roesemann S."/>
            <person name="Alexander J.E."/>
            <person name="Rich S.A."/>
            <person name="Livny J."/>
            <person name="Vlamakis H."/>
            <person name="Clish C."/>
            <person name="Bullock K."/>
            <person name="Deik A."/>
            <person name="Scott J."/>
            <person name="Pierce K.A."/>
            <person name="Xavier R.J."/>
            <person name="Alm E.J."/>
        </authorList>
    </citation>
    <scope>NUCLEOTIDE SEQUENCE [LARGE SCALE GENOMIC DNA]</scope>
    <source>
        <strain evidence="2 3">BIOML-A106</strain>
    </source>
</reference>
<feature type="chain" id="PRO_5030133939" evidence="1">
    <location>
        <begin position="20"/>
        <end position="581"/>
    </location>
</feature>
<gene>
    <name evidence="2" type="ORF">F3B44_00545</name>
</gene>
<organism evidence="2 3">
    <name type="scientific">Bacteroides fragilis</name>
    <dbReference type="NCBI Taxonomy" id="817"/>
    <lineage>
        <taxon>Bacteria</taxon>
        <taxon>Pseudomonadati</taxon>
        <taxon>Bacteroidota</taxon>
        <taxon>Bacteroidia</taxon>
        <taxon>Bacteroidales</taxon>
        <taxon>Bacteroidaceae</taxon>
        <taxon>Bacteroides</taxon>
    </lineage>
</organism>
<feature type="signal peptide" evidence="1">
    <location>
        <begin position="1"/>
        <end position="19"/>
    </location>
</feature>
<keyword evidence="1" id="KW-0732">Signal</keyword>
<dbReference type="EMBL" id="VWEQ01000001">
    <property type="protein sequence ID" value="KAA4756277.1"/>
    <property type="molecule type" value="Genomic_DNA"/>
</dbReference>
<evidence type="ECO:0000256" key="1">
    <source>
        <dbReference type="SAM" id="SignalP"/>
    </source>
</evidence>
<evidence type="ECO:0000313" key="2">
    <source>
        <dbReference type="EMBL" id="KAA4756277.1"/>
    </source>
</evidence>
<protein>
    <submittedName>
        <fullName evidence="2">Fimbrillin family protein</fullName>
    </submittedName>
</protein>
<proteinExistence type="predicted"/>
<dbReference type="Proteomes" id="UP000479773">
    <property type="component" value="Unassembled WGS sequence"/>
</dbReference>
<accession>A0A5M5P827</accession>
<comment type="caution">
    <text evidence="2">The sequence shown here is derived from an EMBL/GenBank/DDBJ whole genome shotgun (WGS) entry which is preliminary data.</text>
</comment>
<name>A0A5M5P827_BACFG</name>
<dbReference type="AlphaFoldDB" id="A0A5M5P827"/>
<dbReference type="CDD" id="cd13120">
    <property type="entry name" value="BF2867_like_N"/>
    <property type="match status" value="1"/>
</dbReference>
<dbReference type="PROSITE" id="PS51257">
    <property type="entry name" value="PROKAR_LIPOPROTEIN"/>
    <property type="match status" value="1"/>
</dbReference>
<sequence>MKIERLFIYCLLAGTSLLASCSSEDMTDNPVETLSEGMYPLTFTAMQGEVVATPQTRVSDYDDTDGKHKSKWDGGEVIGVKIGTDGAVGSYTLDSDGKPTTSTSNIPAYWQSTASQTVYGWYPNTADISLTGQDNTGNKFPYVLKGVSSKQYSYKENVQLNLEHQLVKFRVKLNGNVPNLSDAKVFFYGYPTCKNEYGTVIPQGDKTYLATRKVGDYYTAMLAPDTKTSNKFVKIEVYGLTYYYNPDIELVKGTVYTYTVNKVDIPYEIIDNNGNSVSGFENISKDISISGTHIPGLTITGTCTVTMNSAAISANGKPGISVENENATLTLIVKGQDNSILSNDSAGILVRKNASVIIKGNTKTASDSKLTVKASNDTPGIGVAEMYTECNNIDIEDITLDVTGGGYAAAIGTNVKWYTNTKCNSITIKNSVITACSGKGAAAIGTGVGYGGNGETGPTIGSIVIENSTIYANLLPLNDYRANELYGACIGLGVRLWIGKSACGEIRITTDNETSFMNNLQRSANNTSIEGHDGYKIGYGDILWDPDRPNTKWCARSFSGVWINNTRKDTGDDRDKGYSGQ</sequence>